<comment type="caution">
    <text evidence="1">The sequence shown here is derived from an EMBL/GenBank/DDBJ whole genome shotgun (WGS) entry which is preliminary data.</text>
</comment>
<dbReference type="AlphaFoldDB" id="X6NKX7"/>
<name>X6NKX7_RETFI</name>
<evidence type="ECO:0000313" key="1">
    <source>
        <dbReference type="EMBL" id="ETO26573.1"/>
    </source>
</evidence>
<dbReference type="Gene3D" id="2.40.128.20">
    <property type="match status" value="1"/>
</dbReference>
<protein>
    <submittedName>
        <fullName evidence="1">Retinol binding protein 2b, cellular</fullName>
    </submittedName>
</protein>
<dbReference type="SUPFAM" id="SSF50814">
    <property type="entry name" value="Lipocalins"/>
    <property type="match status" value="1"/>
</dbReference>
<dbReference type="InterPro" id="IPR012674">
    <property type="entry name" value="Calycin"/>
</dbReference>
<gene>
    <name evidence="1" type="ORF">RFI_10564</name>
</gene>
<reference evidence="1 2" key="1">
    <citation type="journal article" date="2013" name="Curr. Biol.">
        <title>The Genome of the Foraminiferan Reticulomyxa filosa.</title>
        <authorList>
            <person name="Glockner G."/>
            <person name="Hulsmann N."/>
            <person name="Schleicher M."/>
            <person name="Noegel A.A."/>
            <person name="Eichinger L."/>
            <person name="Gallinger C."/>
            <person name="Pawlowski J."/>
            <person name="Sierra R."/>
            <person name="Euteneuer U."/>
            <person name="Pillet L."/>
            <person name="Moustafa A."/>
            <person name="Platzer M."/>
            <person name="Groth M."/>
            <person name="Szafranski K."/>
            <person name="Schliwa M."/>
        </authorList>
    </citation>
    <scope>NUCLEOTIDE SEQUENCE [LARGE SCALE GENOMIC DNA]</scope>
</reference>
<organism evidence="1 2">
    <name type="scientific">Reticulomyxa filosa</name>
    <dbReference type="NCBI Taxonomy" id="46433"/>
    <lineage>
        <taxon>Eukaryota</taxon>
        <taxon>Sar</taxon>
        <taxon>Rhizaria</taxon>
        <taxon>Retaria</taxon>
        <taxon>Foraminifera</taxon>
        <taxon>Monothalamids</taxon>
        <taxon>Reticulomyxidae</taxon>
        <taxon>Reticulomyxa</taxon>
    </lineage>
</organism>
<proteinExistence type="predicted"/>
<dbReference type="CDD" id="cd00742">
    <property type="entry name" value="FABP"/>
    <property type="match status" value="1"/>
</dbReference>
<evidence type="ECO:0000313" key="2">
    <source>
        <dbReference type="Proteomes" id="UP000023152"/>
    </source>
</evidence>
<dbReference type="OrthoDB" id="354351at2759"/>
<sequence length="199" mass="23368">MFTEEKEVRFVEIKLKKIFKTKRYFCPVYYFLILLTLRENNHMAQAPENKAPNFTGKWVLETTENLDKFLSDSEGWGWAMRKLAATAWAHQNILHDDEKNTIKVKMTNPKSTVVYNATIGGEEFEFVDLSGTDIRAQLSWSDDKTILRMKALKFKLDKDNLRLSERWLEGGKMKIKLSNEEKKLSMTQIFKKDSDKPEF</sequence>
<keyword evidence="2" id="KW-1185">Reference proteome</keyword>
<dbReference type="EMBL" id="ASPP01007770">
    <property type="protein sequence ID" value="ETO26573.1"/>
    <property type="molecule type" value="Genomic_DNA"/>
</dbReference>
<accession>X6NKX7</accession>
<dbReference type="Proteomes" id="UP000023152">
    <property type="component" value="Unassembled WGS sequence"/>
</dbReference>